<dbReference type="PANTHER" id="PTHR31983:SF0">
    <property type="entry name" value="GLUCAN ENDO-1,3-BETA-D-GLUCOSIDASE 2"/>
    <property type="match status" value="1"/>
</dbReference>
<dbReference type="EC" id="3.2.1.39" evidence="3"/>
<dbReference type="PROSITE" id="PS50853">
    <property type="entry name" value="FN3"/>
    <property type="match status" value="1"/>
</dbReference>
<keyword evidence="9" id="KW-0624">Polysaccharide degradation</keyword>
<dbReference type="Gene3D" id="2.60.120.260">
    <property type="entry name" value="Galactose-binding domain-like"/>
    <property type="match status" value="1"/>
</dbReference>
<dbReference type="CDD" id="cd00063">
    <property type="entry name" value="FN3"/>
    <property type="match status" value="1"/>
</dbReference>
<dbReference type="GO" id="GO:0071555">
    <property type="term" value="P:cell wall organization"/>
    <property type="evidence" value="ECO:0007669"/>
    <property type="project" value="UniProtKB-KW"/>
</dbReference>
<dbReference type="NCBIfam" id="TIGR04183">
    <property type="entry name" value="Por_Secre_tail"/>
    <property type="match status" value="1"/>
</dbReference>
<feature type="domain" description="CBM6" evidence="12">
    <location>
        <begin position="870"/>
        <end position="995"/>
    </location>
</feature>
<organism evidence="13 14">
    <name type="scientific">Siansivirga zeaxanthinifaciens CC-SAMT-1</name>
    <dbReference type="NCBI Taxonomy" id="1454006"/>
    <lineage>
        <taxon>Bacteria</taxon>
        <taxon>Pseudomonadati</taxon>
        <taxon>Bacteroidota</taxon>
        <taxon>Flavobacteriia</taxon>
        <taxon>Flavobacteriales</taxon>
        <taxon>Flavobacteriaceae</taxon>
        <taxon>Siansivirga</taxon>
    </lineage>
</organism>
<dbReference type="OrthoDB" id="9800925at2"/>
<reference evidence="13 14" key="1">
    <citation type="submission" date="2014-02" db="EMBL/GenBank/DDBJ databases">
        <authorList>
            <person name="Young C.-C."/>
            <person name="Hameed A."/>
            <person name="Huang H.-C."/>
            <person name="Shahina M."/>
        </authorList>
    </citation>
    <scope>NUCLEOTIDE SEQUENCE [LARGE SCALE GENOMIC DNA]</scope>
    <source>
        <strain evidence="13 14">CC-SAMT-1</strain>
    </source>
</reference>
<dbReference type="RefSeq" id="WP_044637605.1">
    <property type="nucleotide sequence ID" value="NZ_CP007202.1"/>
</dbReference>
<keyword evidence="14" id="KW-1185">Reference proteome</keyword>
<dbReference type="Gene3D" id="2.70.98.30">
    <property type="entry name" value="Golgi alpha-mannosidase II, domain 4"/>
    <property type="match status" value="1"/>
</dbReference>
<dbReference type="Pfam" id="PF17652">
    <property type="entry name" value="Glyco_hydro81C"/>
    <property type="match status" value="1"/>
</dbReference>
<comment type="similarity">
    <text evidence="2">Belongs to the glycosyl hydrolase 81 family.</text>
</comment>
<dbReference type="GO" id="GO:0042973">
    <property type="term" value="F:glucan endo-1,3-beta-D-glucosidase activity"/>
    <property type="evidence" value="ECO:0007669"/>
    <property type="project" value="UniProtKB-EC"/>
</dbReference>
<feature type="domain" description="Fibronectin type-III" evidence="11">
    <location>
        <begin position="1303"/>
        <end position="1394"/>
    </location>
</feature>
<sequence>MRRKLNLKTLLVIAFISLTLNINAQVPAGSGSYTTTYPGADSAGRNSFPSGTPQLSGAAVGKPVPTNDWWSKLVKENHADNLFNYPMTMKTTNTGLVVTYIPFGVIGDSAPIQVGLSGLNTTKTTVSDYSDWTVTMNWSDASHSLSATSGIGMPFLYFEKDSDDILEIKVNGGTATMSSELLIIENASGVADFVFYAPTGSTWTQNGSTYSSTLNNKTYWSMAMLPQSTSNLAAVANEYKKYAYVFPTNTTTAWNYDESTSKVLTTFTVSTQAKEGTETNVLLGLLPHQWANLALGSPAPDKYSYSGIRGEIKTMDGNTFSVENTFKGILPTMPYLANYSAGFDPSKLDAKISQIENDGLSTWTDSYNEGQVMNRLIQTARIADQIGNIVARDKMIATVKERLEDWLTYQSGEVAFLFYYNSAWSAMLGYPAGHGQDSNINDHHFHWGYFIHAAAFMEQFEPGWSAQWGDMINLLVRDAASDNRNDALFPFLRNFSPYAGHCWANGFASFPQGNDQESTSESMQFNSSLIHWGTITGNDAIRDLGIYLYTTEQTAVEEYWFDMNERNFQPSQQYSLVSRVWGNSYDNGTFWTGDITASYGIELYPIHGGSLYLGQNKAYVQKIWDELKTYTEIQSTSSTNPNLWHDTFWKYLSFIDPQAAIDMYDAYPDRILKFGISDAQTYHWLHAMNALGTLEATLTANYPIAAAFNNNGDMTYVAHNYSNSPITVTFSDGYTLDVPANHMATSKDANVSGTMASDFNQAFPNGSVNLIVTTVDSGVTKVEFYDGTTLLGEDTTAPYQFKATNLALGKHGMYAKVFESSQFNVTNIVTIQVGEQVPYSGTPIEIPGIIEPGNYDTFEGGIGQNISYVDVSQNNEGDFRTDQYVDATTDTNEGNIVGWISAGEWVEYTIDVQTAGNYDVLFRYASGNSNGGGPFHFEVEGNTISPDISVTATSTSNWTTWATATASNIELNEGIQVLRLFFTNGEFNLGKLTFTYNSPLAYNPPVANAGSNVVVVLPETTGSLDGSLSTDADTPTLNYTWEQIYGPSVISFSDNTAVQPTISNLEEGIYKCKLTVSDGSHESSSTVLVIVSATGNTNPVTNITSPTNDASFKQNTDILIMASASDLDGTVSLVEFFDGATKIGEDTTAPFSYLWSGASLGNHELTTKATDNDGATSTSPIVNIIVQQTKVCTETSSEAQQGSFSIGYKSTFETIGTNVIVTFELLDTDKTGVVAYLWQQTPFAESSMDQVSGNIFTKTLSGLTAGTTINYACKFAYAGGLSATKYLSYVVDTDCSGSGDVQAPASFTATLGAVTGTSVELLLNATDDSGSVIYEVTYGSNNTSTTGISGTQKSFVIAALTPNTDYTFSVSARDLAGNMAANNPITINTTTLSSSNSNCSGTSSDAQQGSFSVGYNYSFSTSGTDVTFTFELLDDKTGINAYLWKQTPFGETPMTNTSGKIFKATITGQTPGATISYACKFAFPSGLAVTKYFSYVVGDACALSTDDTLWKDDFTVYPNPTETNWTFKTKNINIQTIEVFDVLGKRVLSINPDTDKVSVEAKSLKSGLYFAKVKTEAGIDTIKLVKR</sequence>
<feature type="signal peptide" evidence="10">
    <location>
        <begin position="1"/>
        <end position="24"/>
    </location>
</feature>
<dbReference type="InterPro" id="IPR013783">
    <property type="entry name" value="Ig-like_fold"/>
</dbReference>
<dbReference type="InterPro" id="IPR026444">
    <property type="entry name" value="Secre_tail"/>
</dbReference>
<dbReference type="GO" id="GO:0000272">
    <property type="term" value="P:polysaccharide catabolic process"/>
    <property type="evidence" value="ECO:0007669"/>
    <property type="project" value="UniProtKB-KW"/>
</dbReference>
<dbReference type="InterPro" id="IPR008979">
    <property type="entry name" value="Galactose-bd-like_sf"/>
</dbReference>
<gene>
    <name evidence="13" type="ORF">AW14_03865</name>
</gene>
<name>A0A0C5W9D5_9FLAO</name>
<proteinExistence type="inferred from homology"/>
<dbReference type="CDD" id="cd04080">
    <property type="entry name" value="CBM6_cellulase-like"/>
    <property type="match status" value="1"/>
</dbReference>
<evidence type="ECO:0000256" key="4">
    <source>
        <dbReference type="ARBA" id="ARBA00022729"/>
    </source>
</evidence>
<evidence type="ECO:0000256" key="5">
    <source>
        <dbReference type="ARBA" id="ARBA00022801"/>
    </source>
</evidence>
<dbReference type="Pfam" id="PF03422">
    <property type="entry name" value="CBM_6"/>
    <property type="match status" value="1"/>
</dbReference>
<dbReference type="STRING" id="1454006.AW14_03865"/>
<dbReference type="InterPro" id="IPR035986">
    <property type="entry name" value="PKD_dom_sf"/>
</dbReference>
<evidence type="ECO:0000256" key="10">
    <source>
        <dbReference type="SAM" id="SignalP"/>
    </source>
</evidence>
<evidence type="ECO:0000313" key="13">
    <source>
        <dbReference type="EMBL" id="AJR02902.1"/>
    </source>
</evidence>
<dbReference type="Pfam" id="PF17957">
    <property type="entry name" value="Big_7"/>
    <property type="match status" value="2"/>
</dbReference>
<dbReference type="SUPFAM" id="SSF49265">
    <property type="entry name" value="Fibronectin type III"/>
    <property type="match status" value="1"/>
</dbReference>
<comment type="catalytic activity">
    <reaction evidence="1">
        <text>Hydrolysis of (1-&gt;3)-beta-D-glucosidic linkages in (1-&gt;3)-beta-D-glucans.</text>
        <dbReference type="EC" id="3.2.1.39"/>
    </reaction>
</comment>
<dbReference type="Pfam" id="PF00041">
    <property type="entry name" value="fn3"/>
    <property type="match status" value="1"/>
</dbReference>
<keyword evidence="4 10" id="KW-0732">Signal</keyword>
<feature type="chain" id="PRO_5002195015" description="glucan endo-1,3-beta-D-glucosidase" evidence="10">
    <location>
        <begin position="25"/>
        <end position="1587"/>
    </location>
</feature>
<keyword evidence="5" id="KW-0378">Hydrolase</keyword>
<dbReference type="SUPFAM" id="SSF49299">
    <property type="entry name" value="PKD domain"/>
    <property type="match status" value="1"/>
</dbReference>
<dbReference type="SMART" id="SM00606">
    <property type="entry name" value="CBD_IV"/>
    <property type="match status" value="1"/>
</dbReference>
<evidence type="ECO:0000313" key="14">
    <source>
        <dbReference type="Proteomes" id="UP000032229"/>
    </source>
</evidence>
<dbReference type="GO" id="GO:0052861">
    <property type="term" value="F:endo-1,3(4)-beta-glucanase activity"/>
    <property type="evidence" value="ECO:0007669"/>
    <property type="project" value="InterPro"/>
</dbReference>
<evidence type="ECO:0000256" key="8">
    <source>
        <dbReference type="ARBA" id="ARBA00023316"/>
    </source>
</evidence>
<evidence type="ECO:0000256" key="1">
    <source>
        <dbReference type="ARBA" id="ARBA00000382"/>
    </source>
</evidence>
<keyword evidence="7" id="KW-0326">Glycosidase</keyword>
<protein>
    <recommendedName>
        <fullName evidence="3">glucan endo-1,3-beta-D-glucosidase</fullName>
        <ecNumber evidence="3">3.2.1.39</ecNumber>
    </recommendedName>
</protein>
<dbReference type="KEGG" id="sze:AW14_03865"/>
<dbReference type="InterPro" id="IPR005084">
    <property type="entry name" value="CBM6"/>
</dbReference>
<dbReference type="InterPro" id="IPR040720">
    <property type="entry name" value="GH81_C"/>
</dbReference>
<evidence type="ECO:0000256" key="6">
    <source>
        <dbReference type="ARBA" id="ARBA00023277"/>
    </source>
</evidence>
<evidence type="ECO:0000259" key="11">
    <source>
        <dbReference type="PROSITE" id="PS50853"/>
    </source>
</evidence>
<dbReference type="PROSITE" id="PS52008">
    <property type="entry name" value="GH81"/>
    <property type="match status" value="1"/>
</dbReference>
<evidence type="ECO:0000259" key="12">
    <source>
        <dbReference type="PROSITE" id="PS51175"/>
    </source>
</evidence>
<dbReference type="HOGENOM" id="CLU_245131_0_0_10"/>
<keyword evidence="6" id="KW-0119">Carbohydrate metabolism</keyword>
<dbReference type="EMBL" id="CP007202">
    <property type="protein sequence ID" value="AJR02902.1"/>
    <property type="molecule type" value="Genomic_DNA"/>
</dbReference>
<dbReference type="PANTHER" id="PTHR31983">
    <property type="entry name" value="ENDO-1,3(4)-BETA-GLUCANASE 1"/>
    <property type="match status" value="1"/>
</dbReference>
<keyword evidence="8" id="KW-0961">Cell wall biogenesis/degradation</keyword>
<dbReference type="InterPro" id="IPR036116">
    <property type="entry name" value="FN3_sf"/>
</dbReference>
<dbReference type="GO" id="GO:0030246">
    <property type="term" value="F:carbohydrate binding"/>
    <property type="evidence" value="ECO:0007669"/>
    <property type="project" value="InterPro"/>
</dbReference>
<dbReference type="Proteomes" id="UP000032229">
    <property type="component" value="Chromosome"/>
</dbReference>
<evidence type="ECO:0000256" key="3">
    <source>
        <dbReference type="ARBA" id="ARBA00012780"/>
    </source>
</evidence>
<dbReference type="SUPFAM" id="SSF49785">
    <property type="entry name" value="Galactose-binding domain-like"/>
    <property type="match status" value="1"/>
</dbReference>
<dbReference type="InterPro" id="IPR003961">
    <property type="entry name" value="FN3_dom"/>
</dbReference>
<dbReference type="InterPro" id="IPR006584">
    <property type="entry name" value="Cellulose-bd_IV"/>
</dbReference>
<dbReference type="Pfam" id="PF22352">
    <property type="entry name" value="K319L-like_PKD"/>
    <property type="match status" value="1"/>
</dbReference>
<dbReference type="InterPro" id="IPR005200">
    <property type="entry name" value="Endo-beta-glucanase"/>
</dbReference>
<evidence type="ECO:0000256" key="7">
    <source>
        <dbReference type="ARBA" id="ARBA00023295"/>
    </source>
</evidence>
<evidence type="ECO:0000256" key="2">
    <source>
        <dbReference type="ARBA" id="ARBA00010730"/>
    </source>
</evidence>
<evidence type="ECO:0000256" key="9">
    <source>
        <dbReference type="ARBA" id="ARBA00023326"/>
    </source>
</evidence>
<dbReference type="Gene3D" id="2.60.40.10">
    <property type="entry name" value="Immunoglobulins"/>
    <property type="match status" value="4"/>
</dbReference>
<dbReference type="Pfam" id="PF18962">
    <property type="entry name" value="Por_Secre_tail"/>
    <property type="match status" value="1"/>
</dbReference>
<dbReference type="PROSITE" id="PS51175">
    <property type="entry name" value="CBM6"/>
    <property type="match status" value="1"/>
</dbReference>
<dbReference type="PATRIC" id="fig|1454006.5.peg.750"/>
<accession>A0A0C5W9D5</accession>